<dbReference type="Proteomes" id="UP000722485">
    <property type="component" value="Unassembled WGS sequence"/>
</dbReference>
<protein>
    <submittedName>
        <fullName evidence="2">Uncharacterized protein</fullName>
    </submittedName>
</protein>
<gene>
    <name evidence="2" type="ORF">G7Z17_g12733</name>
</gene>
<accession>A0A9P5GYC5</accession>
<reference evidence="2" key="1">
    <citation type="submission" date="2020-03" db="EMBL/GenBank/DDBJ databases">
        <title>Draft Genome Sequence of Cylindrodendrum hubeiense.</title>
        <authorList>
            <person name="Buettner E."/>
            <person name="Kellner H."/>
        </authorList>
    </citation>
    <scope>NUCLEOTIDE SEQUENCE</scope>
    <source>
        <strain evidence="2">IHI 201604</strain>
    </source>
</reference>
<keyword evidence="3" id="KW-1185">Reference proteome</keyword>
<evidence type="ECO:0000313" key="3">
    <source>
        <dbReference type="Proteomes" id="UP000722485"/>
    </source>
</evidence>
<proteinExistence type="predicted"/>
<comment type="caution">
    <text evidence="2">The sequence shown here is derived from an EMBL/GenBank/DDBJ whole genome shotgun (WGS) entry which is preliminary data.</text>
</comment>
<feature type="compositionally biased region" description="Low complexity" evidence="1">
    <location>
        <begin position="132"/>
        <end position="149"/>
    </location>
</feature>
<dbReference type="AlphaFoldDB" id="A0A9P5GYC5"/>
<feature type="region of interest" description="Disordered" evidence="1">
    <location>
        <begin position="1"/>
        <end position="150"/>
    </location>
</feature>
<feature type="compositionally biased region" description="Polar residues" evidence="1">
    <location>
        <begin position="234"/>
        <end position="245"/>
    </location>
</feature>
<evidence type="ECO:0000256" key="1">
    <source>
        <dbReference type="SAM" id="MobiDB-lite"/>
    </source>
</evidence>
<feature type="region of interest" description="Disordered" evidence="1">
    <location>
        <begin position="234"/>
        <end position="277"/>
    </location>
</feature>
<name>A0A9P5GYC5_9HYPO</name>
<feature type="compositionally biased region" description="Basic and acidic residues" evidence="1">
    <location>
        <begin position="267"/>
        <end position="277"/>
    </location>
</feature>
<dbReference type="EMBL" id="JAANBB010000614">
    <property type="protein sequence ID" value="KAF7538004.1"/>
    <property type="molecule type" value="Genomic_DNA"/>
</dbReference>
<evidence type="ECO:0000313" key="2">
    <source>
        <dbReference type="EMBL" id="KAF7538004.1"/>
    </source>
</evidence>
<sequence>MPWIPPGSDRPAARIKASGGRKSHCDPLKTHESRKPSAQRPGWATEGTGIDGIRAGIPKPKPRRMVQTATVHSPGHMQEMKGGRALAATGGRPGRPLALLRCSPQPTRVGKPLTSIPPNPSRSPERQANEQPAPAHPSASSAGSSTVAPPKTPPYTCGFVQGSHLRAASGSRGLPSLNTICNAQALHSIRLHPLHRTSHPSTIIPPSHLTDTLATTPVLQLASAQPAAAARCSKTASSISRPTTRQHQHGLSAGADANTPAKLGSARHRDAQRKPTT</sequence>
<organism evidence="2 3">
    <name type="scientific">Cylindrodendrum hubeiense</name>
    <dbReference type="NCBI Taxonomy" id="595255"/>
    <lineage>
        <taxon>Eukaryota</taxon>
        <taxon>Fungi</taxon>
        <taxon>Dikarya</taxon>
        <taxon>Ascomycota</taxon>
        <taxon>Pezizomycotina</taxon>
        <taxon>Sordariomycetes</taxon>
        <taxon>Hypocreomycetidae</taxon>
        <taxon>Hypocreales</taxon>
        <taxon>Nectriaceae</taxon>
        <taxon>Cylindrodendrum</taxon>
    </lineage>
</organism>
<feature type="compositionally biased region" description="Basic and acidic residues" evidence="1">
    <location>
        <begin position="23"/>
        <end position="35"/>
    </location>
</feature>